<keyword evidence="2" id="KW-1185">Reference proteome</keyword>
<protein>
    <submittedName>
        <fullName evidence="1">Uncharacterized protein</fullName>
    </submittedName>
</protein>
<proteinExistence type="predicted"/>
<organism evidence="1 2">
    <name type="scientific">Trichoderma asperellum (strain ATCC 204424 / CBS 433.97 / NBRC 101777)</name>
    <dbReference type="NCBI Taxonomy" id="1042311"/>
    <lineage>
        <taxon>Eukaryota</taxon>
        <taxon>Fungi</taxon>
        <taxon>Dikarya</taxon>
        <taxon>Ascomycota</taxon>
        <taxon>Pezizomycotina</taxon>
        <taxon>Sordariomycetes</taxon>
        <taxon>Hypocreomycetidae</taxon>
        <taxon>Hypocreales</taxon>
        <taxon>Hypocreaceae</taxon>
        <taxon>Trichoderma</taxon>
    </lineage>
</organism>
<gene>
    <name evidence="1" type="ORF">M441DRAFT_60562</name>
</gene>
<evidence type="ECO:0000313" key="1">
    <source>
        <dbReference type="EMBL" id="PTB38311.1"/>
    </source>
</evidence>
<evidence type="ECO:0000313" key="2">
    <source>
        <dbReference type="Proteomes" id="UP000240493"/>
    </source>
</evidence>
<reference evidence="1 2" key="1">
    <citation type="submission" date="2016-07" db="EMBL/GenBank/DDBJ databases">
        <title>Multiple horizontal gene transfer events from other fungi enriched the ability of initially mycotrophic Trichoderma (Ascomycota) to feed on dead plant biomass.</title>
        <authorList>
            <consortium name="DOE Joint Genome Institute"/>
            <person name="Aerts A."/>
            <person name="Atanasova L."/>
            <person name="Chenthamara K."/>
            <person name="Zhang J."/>
            <person name="Grujic M."/>
            <person name="Henrissat B."/>
            <person name="Kuo A."/>
            <person name="Salamov A."/>
            <person name="Lipzen A."/>
            <person name="Labutti K."/>
            <person name="Barry K."/>
            <person name="Miao Y."/>
            <person name="Rahimi M.J."/>
            <person name="Shen Q."/>
            <person name="Grigoriev I.V."/>
            <person name="Kubicek C.P."/>
            <person name="Druzhinina I.S."/>
        </authorList>
    </citation>
    <scope>NUCLEOTIDE SEQUENCE [LARGE SCALE GENOMIC DNA]</scope>
    <source>
        <strain evidence="1 2">CBS 433.97</strain>
    </source>
</reference>
<sequence length="83" mass="9390">MGQKFSGRCKNTWLHRKLLPRTRLGAAAKSMYGRATEFCCSIVGLVVDGIQVFFLGRCIVFDSSTRNYCHIRLSVWYLLGAIT</sequence>
<accession>A0A2T3Z0H4</accession>
<name>A0A2T3Z0H4_TRIA4</name>
<dbReference type="AlphaFoldDB" id="A0A2T3Z0H4"/>
<dbReference type="EMBL" id="KZ679266">
    <property type="protein sequence ID" value="PTB38311.1"/>
    <property type="molecule type" value="Genomic_DNA"/>
</dbReference>
<dbReference type="Proteomes" id="UP000240493">
    <property type="component" value="Unassembled WGS sequence"/>
</dbReference>